<evidence type="ECO:0000256" key="3">
    <source>
        <dbReference type="ARBA" id="ARBA00022597"/>
    </source>
</evidence>
<dbReference type="Gene3D" id="3.40.930.10">
    <property type="entry name" value="Mannitol-specific EII, Chain A"/>
    <property type="match status" value="1"/>
</dbReference>
<dbReference type="NCBIfam" id="TIGR00848">
    <property type="entry name" value="fruA"/>
    <property type="match status" value="1"/>
</dbReference>
<keyword evidence="1" id="KW-0813">Transport</keyword>
<comment type="caution">
    <text evidence="7">The sequence shown here is derived from an EMBL/GenBank/DDBJ whole genome shotgun (WGS) entry which is preliminary data.</text>
</comment>
<keyword evidence="3" id="KW-0762">Sugar transport</keyword>
<dbReference type="InterPro" id="IPR004715">
    <property type="entry name" value="PTS_IIA_fruc"/>
</dbReference>
<keyword evidence="4" id="KW-0808">Transferase</keyword>
<dbReference type="Pfam" id="PF00359">
    <property type="entry name" value="PTS_EIIA_2"/>
    <property type="match status" value="1"/>
</dbReference>
<reference evidence="8" key="1">
    <citation type="journal article" date="2019" name="Int. J. Syst. Evol. Microbiol.">
        <title>The Global Catalogue of Microorganisms (GCM) 10K type strain sequencing project: providing services to taxonomists for standard genome sequencing and annotation.</title>
        <authorList>
            <consortium name="The Broad Institute Genomics Platform"/>
            <consortium name="The Broad Institute Genome Sequencing Center for Infectious Disease"/>
            <person name="Wu L."/>
            <person name="Ma J."/>
        </authorList>
    </citation>
    <scope>NUCLEOTIDE SEQUENCE [LARGE SCALE GENOMIC DNA]</scope>
    <source>
        <strain evidence="8">CGMCC 1.7693</strain>
    </source>
</reference>
<dbReference type="SUPFAM" id="SSF55804">
    <property type="entry name" value="Phoshotransferase/anion transport protein"/>
    <property type="match status" value="1"/>
</dbReference>
<dbReference type="PANTHER" id="PTHR47738">
    <property type="entry name" value="PTS SYSTEM FRUCTOSE-LIKE EIIA COMPONENT-RELATED"/>
    <property type="match status" value="1"/>
</dbReference>
<dbReference type="CDD" id="cd00211">
    <property type="entry name" value="PTS_IIA_fru"/>
    <property type="match status" value="1"/>
</dbReference>
<proteinExistence type="predicted"/>
<dbReference type="PROSITE" id="PS00372">
    <property type="entry name" value="PTS_EIIA_TYPE_2_HIS"/>
    <property type="match status" value="1"/>
</dbReference>
<evidence type="ECO:0000259" key="6">
    <source>
        <dbReference type="PROSITE" id="PS51094"/>
    </source>
</evidence>
<evidence type="ECO:0000256" key="5">
    <source>
        <dbReference type="ARBA" id="ARBA00022683"/>
    </source>
</evidence>
<accession>A0ABQ2NQ34</accession>
<name>A0ABQ2NQ34_9BACI</name>
<evidence type="ECO:0000313" key="8">
    <source>
        <dbReference type="Proteomes" id="UP000641206"/>
    </source>
</evidence>
<evidence type="ECO:0000313" key="7">
    <source>
        <dbReference type="EMBL" id="GGP07821.1"/>
    </source>
</evidence>
<dbReference type="PROSITE" id="PS51094">
    <property type="entry name" value="PTS_EIIA_TYPE_2"/>
    <property type="match status" value="1"/>
</dbReference>
<evidence type="ECO:0000256" key="4">
    <source>
        <dbReference type="ARBA" id="ARBA00022679"/>
    </source>
</evidence>
<feature type="domain" description="PTS EIIA type-2" evidence="6">
    <location>
        <begin position="2"/>
        <end position="145"/>
    </location>
</feature>
<evidence type="ECO:0000256" key="2">
    <source>
        <dbReference type="ARBA" id="ARBA00022553"/>
    </source>
</evidence>
<dbReference type="EMBL" id="BMLW01000001">
    <property type="protein sequence ID" value="GGP07821.1"/>
    <property type="molecule type" value="Genomic_DNA"/>
</dbReference>
<gene>
    <name evidence="7" type="ORF">GCM10011346_05370</name>
</gene>
<organism evidence="7 8">
    <name type="scientific">Oceanobacillus neutriphilus</name>
    <dbReference type="NCBI Taxonomy" id="531815"/>
    <lineage>
        <taxon>Bacteria</taxon>
        <taxon>Bacillati</taxon>
        <taxon>Bacillota</taxon>
        <taxon>Bacilli</taxon>
        <taxon>Bacillales</taxon>
        <taxon>Bacillaceae</taxon>
        <taxon>Oceanobacillus</taxon>
    </lineage>
</organism>
<protein>
    <submittedName>
        <fullName evidence="7">PTS fructose transporter subunit IIA</fullName>
    </submittedName>
</protein>
<dbReference type="InterPro" id="IPR002178">
    <property type="entry name" value="PTS_EIIA_type-2_dom"/>
</dbReference>
<keyword evidence="2" id="KW-0597">Phosphoprotein</keyword>
<keyword evidence="5" id="KW-0598">Phosphotransferase system</keyword>
<keyword evidence="8" id="KW-1185">Reference proteome</keyword>
<dbReference type="Proteomes" id="UP000641206">
    <property type="component" value="Unassembled WGS sequence"/>
</dbReference>
<sequence length="148" mass="17009">MEIIREEFIKLDINLENKKEVIDYIANLLINSNRVRDKGLLLKDVYLREEEASTSMGLGIAIPHAKSLSVKEPTVVFLRLNESIKWNEDKDIKMIFGIFVPAENVDNQHLKILSSLSRKLTDEQYREALLKVKSIKDSERLLQGLNAS</sequence>
<dbReference type="InterPro" id="IPR051541">
    <property type="entry name" value="PTS_SugarTrans_NitroReg"/>
</dbReference>
<dbReference type="InterPro" id="IPR016152">
    <property type="entry name" value="PTrfase/Anion_transptr"/>
</dbReference>
<dbReference type="RefSeq" id="WP_188732933.1">
    <property type="nucleotide sequence ID" value="NZ_BMLW01000001.1"/>
</dbReference>
<evidence type="ECO:0000256" key="1">
    <source>
        <dbReference type="ARBA" id="ARBA00022448"/>
    </source>
</evidence>
<dbReference type="PANTHER" id="PTHR47738:SF2">
    <property type="entry name" value="PTS SYSTEM FRUCTOSE-LIKE EIIA COMPONENT"/>
    <property type="match status" value="1"/>
</dbReference>